<dbReference type="GO" id="GO:0005886">
    <property type="term" value="C:plasma membrane"/>
    <property type="evidence" value="ECO:0007669"/>
    <property type="project" value="UniProtKB-SubCell"/>
</dbReference>
<dbReference type="GO" id="GO:0009055">
    <property type="term" value="F:electron transfer activity"/>
    <property type="evidence" value="ECO:0007669"/>
    <property type="project" value="InterPro"/>
</dbReference>
<evidence type="ECO:0000256" key="5">
    <source>
        <dbReference type="ARBA" id="ARBA00022448"/>
    </source>
</evidence>
<dbReference type="PANTHER" id="PTHR11961">
    <property type="entry name" value="CYTOCHROME C"/>
    <property type="match status" value="1"/>
</dbReference>
<dbReference type="Gene3D" id="1.10.760.10">
    <property type="entry name" value="Cytochrome c-like domain"/>
    <property type="match status" value="1"/>
</dbReference>
<evidence type="ECO:0000256" key="15">
    <source>
        <dbReference type="SAM" id="Phobius"/>
    </source>
</evidence>
<dbReference type="Proteomes" id="UP000078200">
    <property type="component" value="Unassembled WGS sequence"/>
</dbReference>
<dbReference type="PRINTS" id="PR00604">
    <property type="entry name" value="CYTCHRMECIAB"/>
</dbReference>
<reference evidence="17" key="1">
    <citation type="submission" date="2020-05" db="UniProtKB">
        <authorList>
            <consortium name="EnsemblMetazoa"/>
        </authorList>
    </citation>
    <scope>IDENTIFICATION</scope>
    <source>
        <strain evidence="17">TTRI</strain>
    </source>
</reference>
<organism evidence="17 18">
    <name type="scientific">Glossina austeni</name>
    <name type="common">Savannah tsetse fly</name>
    <dbReference type="NCBI Taxonomy" id="7395"/>
    <lineage>
        <taxon>Eukaryota</taxon>
        <taxon>Metazoa</taxon>
        <taxon>Ecdysozoa</taxon>
        <taxon>Arthropoda</taxon>
        <taxon>Hexapoda</taxon>
        <taxon>Insecta</taxon>
        <taxon>Pterygota</taxon>
        <taxon>Neoptera</taxon>
        <taxon>Endopterygota</taxon>
        <taxon>Diptera</taxon>
        <taxon>Brachycera</taxon>
        <taxon>Muscomorpha</taxon>
        <taxon>Hippoboscoidea</taxon>
        <taxon>Glossinidae</taxon>
        <taxon>Glossina</taxon>
    </lineage>
</organism>
<evidence type="ECO:0000313" key="17">
    <source>
        <dbReference type="EnsemblMetazoa" id="GAUT039736-PA"/>
    </source>
</evidence>
<sequence length="175" mass="19190">MELNKIAASILLSGLIIMIVSNVVDMLHSPEEYKIEHQTIVTAGNNEFQQKIEQVALDIGALMQNASFEKGKSAAKKCIACHSFEKGGMNKVGPNLWNVVGNKKAHLGNSFNYSKAVLERGGKWGYEELFAFLKNPKAYIKGTRMAFAGISNPQEIADLVSYLRSMSDSPVALPK</sequence>
<evidence type="ECO:0000256" key="11">
    <source>
        <dbReference type="ARBA" id="ARBA00023136"/>
    </source>
</evidence>
<dbReference type="Pfam" id="PF00034">
    <property type="entry name" value="Cytochrom_C"/>
    <property type="match status" value="1"/>
</dbReference>
<dbReference type="InterPro" id="IPR036909">
    <property type="entry name" value="Cyt_c-like_dom_sf"/>
</dbReference>
<name>A0A1A9VKD5_GLOAU</name>
<evidence type="ECO:0000256" key="7">
    <source>
        <dbReference type="ARBA" id="ARBA00022617"/>
    </source>
</evidence>
<keyword evidence="6" id="KW-1003">Cell membrane</keyword>
<keyword evidence="15" id="KW-0812">Transmembrane</keyword>
<dbReference type="InterPro" id="IPR009056">
    <property type="entry name" value="Cyt_c-like_dom"/>
</dbReference>
<keyword evidence="9 14" id="KW-0249">Electron transport</keyword>
<evidence type="ECO:0000256" key="14">
    <source>
        <dbReference type="RuleBase" id="RU004427"/>
    </source>
</evidence>
<keyword evidence="7 12" id="KW-0349">Heme</keyword>
<evidence type="ECO:0000313" key="18">
    <source>
        <dbReference type="Proteomes" id="UP000078200"/>
    </source>
</evidence>
<keyword evidence="8 12" id="KW-0479">Metal-binding</keyword>
<feature type="transmembrane region" description="Helical" evidence="15">
    <location>
        <begin position="6"/>
        <end position="24"/>
    </location>
</feature>
<evidence type="ECO:0000256" key="8">
    <source>
        <dbReference type="ARBA" id="ARBA00022723"/>
    </source>
</evidence>
<dbReference type="PROSITE" id="PS51007">
    <property type="entry name" value="CYTC"/>
    <property type="match status" value="1"/>
</dbReference>
<dbReference type="STRING" id="7395.A0A1A9VKD5"/>
<keyword evidence="15" id="KW-1133">Transmembrane helix</keyword>
<dbReference type="InterPro" id="IPR002327">
    <property type="entry name" value="Cyt_c_1A/1B"/>
</dbReference>
<evidence type="ECO:0000256" key="3">
    <source>
        <dbReference type="ARBA" id="ARBA00004569"/>
    </source>
</evidence>
<proteinExistence type="inferred from homology"/>
<evidence type="ECO:0000256" key="6">
    <source>
        <dbReference type="ARBA" id="ARBA00022475"/>
    </source>
</evidence>
<evidence type="ECO:0000256" key="2">
    <source>
        <dbReference type="ARBA" id="ARBA00004236"/>
    </source>
</evidence>
<evidence type="ECO:0000259" key="16">
    <source>
        <dbReference type="PROSITE" id="PS51007"/>
    </source>
</evidence>
<protein>
    <recommendedName>
        <fullName evidence="16">Cytochrome c domain-containing protein</fullName>
    </recommendedName>
</protein>
<comment type="similarity">
    <text evidence="4 13">Belongs to the cytochrome c family.</text>
</comment>
<evidence type="ECO:0000256" key="4">
    <source>
        <dbReference type="ARBA" id="ARBA00006488"/>
    </source>
</evidence>
<evidence type="ECO:0000256" key="12">
    <source>
        <dbReference type="PROSITE-ProRule" id="PRU00433"/>
    </source>
</evidence>
<dbReference type="AlphaFoldDB" id="A0A1A9VKD5"/>
<dbReference type="GO" id="GO:0020037">
    <property type="term" value="F:heme binding"/>
    <property type="evidence" value="ECO:0007669"/>
    <property type="project" value="InterPro"/>
</dbReference>
<dbReference type="GO" id="GO:0046872">
    <property type="term" value="F:metal ion binding"/>
    <property type="evidence" value="ECO:0007669"/>
    <property type="project" value="UniProtKB-KW"/>
</dbReference>
<evidence type="ECO:0000256" key="13">
    <source>
        <dbReference type="RuleBase" id="RU004426"/>
    </source>
</evidence>
<keyword evidence="14" id="KW-0496">Mitochondrion</keyword>
<dbReference type="FunFam" id="1.10.760.10:FF:000026">
    <property type="entry name" value="Cytochrome C, membrane-bound"/>
    <property type="match status" value="1"/>
</dbReference>
<dbReference type="VEuPathDB" id="VectorBase:GAUT039736"/>
<dbReference type="GO" id="GO:0005758">
    <property type="term" value="C:mitochondrial intermembrane space"/>
    <property type="evidence" value="ECO:0007669"/>
    <property type="project" value="UniProtKB-SubCell"/>
</dbReference>
<keyword evidence="10 12" id="KW-0408">Iron</keyword>
<keyword evidence="18" id="KW-1185">Reference proteome</keyword>
<evidence type="ECO:0000256" key="10">
    <source>
        <dbReference type="ARBA" id="ARBA00023004"/>
    </source>
</evidence>
<comment type="subcellular location">
    <subcellularLocation>
        <location evidence="2">Cell membrane</location>
    </subcellularLocation>
    <subcellularLocation>
        <location evidence="3">Mitochondrion intermembrane space</location>
    </subcellularLocation>
</comment>
<comment type="function">
    <text evidence="1 14">Electron carrier protein. The oxidized form of the cytochrome c heme group can accept an electron from the heme group of the cytochrome c1 subunit of cytochrome reductase. Cytochrome c then transfers this electron to the cytochrome oxidase complex, the final protein carrier in the mitochondrial electron-transport chain.</text>
</comment>
<keyword evidence="11 15" id="KW-0472">Membrane</keyword>
<dbReference type="SUPFAM" id="SSF46626">
    <property type="entry name" value="Cytochrome c"/>
    <property type="match status" value="1"/>
</dbReference>
<keyword evidence="5 14" id="KW-0813">Transport</keyword>
<dbReference type="EnsemblMetazoa" id="GAUT039736-RA">
    <property type="protein sequence ID" value="GAUT039736-PA"/>
    <property type="gene ID" value="GAUT039736"/>
</dbReference>
<comment type="PTM">
    <text evidence="14">Binds 1 heme group per subunit.</text>
</comment>
<feature type="domain" description="Cytochrome c" evidence="16">
    <location>
        <begin position="66"/>
        <end position="167"/>
    </location>
</feature>
<accession>A0A1A9VKD5</accession>
<evidence type="ECO:0000256" key="9">
    <source>
        <dbReference type="ARBA" id="ARBA00022982"/>
    </source>
</evidence>
<evidence type="ECO:0000256" key="1">
    <source>
        <dbReference type="ARBA" id="ARBA00002555"/>
    </source>
</evidence>
<keyword evidence="14" id="KW-0679">Respiratory chain</keyword>